<feature type="region of interest" description="Disordered" evidence="1">
    <location>
        <begin position="92"/>
        <end position="211"/>
    </location>
</feature>
<sequence>MYSFLSINCSSKRLSLTQGQTSGRPQSGSNGLLKFSCPLGPGASGLGPQLEGPQRAPPNVSGWEAATGPGRWSPSQVVGTPRSLTRVLKDRIHRTPGSGPGSGSLSSDLCSPGPPTPWSRTPLPPPWLLPHPVPGPHPPPLAGPGLRSPAPSPLPCSPDPGSAPGLPGPCPQTRDRARFLNKGAAEAGGAWPRAGSEAGTSGAGDGSGSAPMARSLKLVRASLQRQRFHTAGSHYKGRTAAEHLWLTRHLRDPFVKAARVESYRCRSAFKLLEIPVLLWALCLG</sequence>
<dbReference type="GO" id="GO:0008168">
    <property type="term" value="F:methyltransferase activity"/>
    <property type="evidence" value="ECO:0007669"/>
    <property type="project" value="UniProtKB-KW"/>
</dbReference>
<reference evidence="3" key="1">
    <citation type="submission" date="2025-08" db="UniProtKB">
        <authorList>
            <consortium name="RefSeq"/>
        </authorList>
    </citation>
    <scope>IDENTIFICATION</scope>
    <source>
        <tissue evidence="3">Blood</tissue>
    </source>
</reference>
<feature type="compositionally biased region" description="Pro residues" evidence="1">
    <location>
        <begin position="112"/>
        <end position="142"/>
    </location>
</feature>
<keyword evidence="3" id="KW-0489">Methyltransferase</keyword>
<accession>A0ABM3PBF6</accession>
<dbReference type="RefSeq" id="XP_053069011.1">
    <property type="nucleotide sequence ID" value="XM_053213036.1"/>
</dbReference>
<evidence type="ECO:0000313" key="2">
    <source>
        <dbReference type="Proteomes" id="UP001652583"/>
    </source>
</evidence>
<dbReference type="Proteomes" id="UP001652583">
    <property type="component" value="Chromosome E3"/>
</dbReference>
<dbReference type="GeneID" id="106984504"/>
<keyword evidence="2" id="KW-1185">Reference proteome</keyword>
<proteinExistence type="predicted"/>
<dbReference type="GO" id="GO:0032259">
    <property type="term" value="P:methylation"/>
    <property type="evidence" value="ECO:0007669"/>
    <property type="project" value="UniProtKB-KW"/>
</dbReference>
<feature type="compositionally biased region" description="Polar residues" evidence="1">
    <location>
        <begin position="15"/>
        <end position="30"/>
    </location>
</feature>
<organism evidence="2 3">
    <name type="scientific">Acinonyx jubatus</name>
    <name type="common">Cheetah</name>
    <dbReference type="NCBI Taxonomy" id="32536"/>
    <lineage>
        <taxon>Eukaryota</taxon>
        <taxon>Metazoa</taxon>
        <taxon>Chordata</taxon>
        <taxon>Craniata</taxon>
        <taxon>Vertebrata</taxon>
        <taxon>Euteleostomi</taxon>
        <taxon>Mammalia</taxon>
        <taxon>Eutheria</taxon>
        <taxon>Laurasiatheria</taxon>
        <taxon>Carnivora</taxon>
        <taxon>Feliformia</taxon>
        <taxon>Felidae</taxon>
        <taxon>Felinae</taxon>
        <taxon>Acinonyx</taxon>
    </lineage>
</organism>
<keyword evidence="3" id="KW-0808">Transferase</keyword>
<evidence type="ECO:0000313" key="3">
    <source>
        <dbReference type="RefSeq" id="XP_053069011.1"/>
    </source>
</evidence>
<feature type="region of interest" description="Disordered" evidence="1">
    <location>
        <begin position="15"/>
        <end position="80"/>
    </location>
</feature>
<gene>
    <name evidence="3" type="primary">MRM2</name>
</gene>
<evidence type="ECO:0000256" key="1">
    <source>
        <dbReference type="SAM" id="MobiDB-lite"/>
    </source>
</evidence>
<name>A0ABM3PBF6_ACIJB</name>
<protein>
    <submittedName>
        <fullName evidence="3">rRNA methyltransferase 2, mitochondrial isoform X2</fullName>
    </submittedName>
</protein>